<dbReference type="PATRIC" id="fig|1224164.3.peg.1750"/>
<gene>
    <name evidence="2" type="ORF">B843_08675</name>
</gene>
<feature type="region of interest" description="Disordered" evidence="1">
    <location>
        <begin position="229"/>
        <end position="248"/>
    </location>
</feature>
<dbReference type="STRING" id="1224164.B843_08675"/>
<evidence type="ECO:0000313" key="3">
    <source>
        <dbReference type="Proteomes" id="UP000019222"/>
    </source>
</evidence>
<dbReference type="AlphaFoldDB" id="W5Y2K6"/>
<dbReference type="Proteomes" id="UP000019222">
    <property type="component" value="Chromosome"/>
</dbReference>
<name>W5Y2K6_9CORY</name>
<dbReference type="RefSeq" id="WP_038595421.1">
    <property type="nucleotide sequence ID" value="NZ_CP004353.1"/>
</dbReference>
<proteinExistence type="predicted"/>
<sequence>MINNAVVKRFSTLGALPLESVSIRREEQTPMTYFMTFSESMKAIRPTDGFRLRMPTKQGTDIEVHLYQTKFRDGPSCLVTVPTTPANLTALGLDADLEYPHSWIIPPFGMLSGAFKKGGPFIRDGKLDSIPIDLNKVAIFDEHEVYRPDLGCFVPEHLSNTLPWGTTPTPLDRSDWKIKMWVTTVVTRPATEEERNYLLVPWTDFSMGFLDLWLEQYRCWHKGLPIPTELSDPEEDPDYSDSTTQETPTGLTVATTVLDESAGDDAGKHQLTLECAVGSTLDEHVKTIGYEANGYFFEALATYWAKQNNVAGLWMDPTADRITILGAPGQITPLKSHILRLTRHLPRLDEAVTQAAEAGIEFD</sequence>
<dbReference type="HOGENOM" id="CLU_762304_0_0_11"/>
<protein>
    <submittedName>
        <fullName evidence="2">Uncharacterized protein</fullName>
    </submittedName>
</protein>
<dbReference type="KEGG" id="cvt:B843_08675"/>
<organism evidence="2 3">
    <name type="scientific">Corynebacterium vitaeruminis DSM 20294</name>
    <dbReference type="NCBI Taxonomy" id="1224164"/>
    <lineage>
        <taxon>Bacteria</taxon>
        <taxon>Bacillati</taxon>
        <taxon>Actinomycetota</taxon>
        <taxon>Actinomycetes</taxon>
        <taxon>Mycobacteriales</taxon>
        <taxon>Corynebacteriaceae</taxon>
        <taxon>Corynebacterium</taxon>
    </lineage>
</organism>
<keyword evidence="3" id="KW-1185">Reference proteome</keyword>
<accession>W5Y2K6</accession>
<evidence type="ECO:0000256" key="1">
    <source>
        <dbReference type="SAM" id="MobiDB-lite"/>
    </source>
</evidence>
<reference evidence="2 3" key="1">
    <citation type="submission" date="2013-02" db="EMBL/GenBank/DDBJ databases">
        <title>The complete genome sequence of Corynebacterium vitaeruminis DSM 20294.</title>
        <authorList>
            <person name="Ruckert C."/>
            <person name="Albersmeier A."/>
            <person name="Kalinowski J."/>
        </authorList>
    </citation>
    <scope>NUCLEOTIDE SEQUENCE [LARGE SCALE GENOMIC DNA]</scope>
    <source>
        <strain evidence="3">ATCC 10234</strain>
    </source>
</reference>
<evidence type="ECO:0000313" key="2">
    <source>
        <dbReference type="EMBL" id="AHI23120.1"/>
    </source>
</evidence>
<dbReference type="EMBL" id="CP004353">
    <property type="protein sequence ID" value="AHI23120.1"/>
    <property type="molecule type" value="Genomic_DNA"/>
</dbReference>